<evidence type="ECO:0000313" key="2">
    <source>
        <dbReference type="EMBL" id="KRH93962.1"/>
    </source>
</evidence>
<organism evidence="2 3">
    <name type="scientific">Pseudoloma neurophilia</name>
    <dbReference type="NCBI Taxonomy" id="146866"/>
    <lineage>
        <taxon>Eukaryota</taxon>
        <taxon>Fungi</taxon>
        <taxon>Fungi incertae sedis</taxon>
        <taxon>Microsporidia</taxon>
        <taxon>Pseudoloma</taxon>
    </lineage>
</organism>
<feature type="region of interest" description="Disordered" evidence="1">
    <location>
        <begin position="71"/>
        <end position="96"/>
    </location>
</feature>
<evidence type="ECO:0000313" key="3">
    <source>
        <dbReference type="Proteomes" id="UP000051530"/>
    </source>
</evidence>
<proteinExistence type="predicted"/>
<feature type="compositionally biased region" description="Low complexity" evidence="1">
    <location>
        <begin position="74"/>
        <end position="89"/>
    </location>
</feature>
<keyword evidence="3" id="KW-1185">Reference proteome</keyword>
<dbReference type="VEuPathDB" id="MicrosporidiaDB:M153_4660006442"/>
<reference evidence="2 3" key="1">
    <citation type="submission" date="2015-07" db="EMBL/GenBank/DDBJ databases">
        <title>The genome of Pseudoloma neurophilia, a relevant intracellular parasite of the zebrafish.</title>
        <authorList>
            <person name="Ndikumana S."/>
            <person name="Pelin A."/>
            <person name="Sanders J."/>
            <person name="Corradi N."/>
        </authorList>
    </citation>
    <scope>NUCLEOTIDE SEQUENCE [LARGE SCALE GENOMIC DNA]</scope>
    <source>
        <strain evidence="2 3">MK1</strain>
    </source>
</reference>
<evidence type="ECO:0000256" key="1">
    <source>
        <dbReference type="SAM" id="MobiDB-lite"/>
    </source>
</evidence>
<dbReference type="AlphaFoldDB" id="A0A0R0LXL9"/>
<sequence length="396" mass="45934">NFNVFTLKGDPNDSKYKDVSLCSYIQKEGKFSDFDDMLTKLYGTLKREVDNVQCPQLHPEQKNVGMMQQNSSISNETGTSGASSSNSGAFTKETEKKKGGNIKVEYSVNSIDNGKSVGNSKKQVSVNLSMSRSENQHDPISTILSDPSKPLFKIDQEITYIPSLFNVLFRLLNNDFFVSLKGKDDQLAVNMLKLREEVLKGQKDQESINKLENILLMFIEKKYPLCYNIKICGVYDFLDYFSKYIVEFNLDKDNKYFGMELEDETVVSHVDKTSNNRIPPLFNYENLKINKNHMSFKSESEWVFTKKPKLIFFYYPFKKPFNENRKQHLRIEHEDKTDKSITVYNLKGIVFKDKNDKYNSFFIKNDELYDQETGVEQSITDAKIFDPDLLIYELSE</sequence>
<dbReference type="EMBL" id="LGUB01000169">
    <property type="protein sequence ID" value="KRH93962.1"/>
    <property type="molecule type" value="Genomic_DNA"/>
</dbReference>
<name>A0A0R0LXL9_9MICR</name>
<dbReference type="Proteomes" id="UP000051530">
    <property type="component" value="Unassembled WGS sequence"/>
</dbReference>
<feature type="non-terminal residue" evidence="2">
    <location>
        <position position="1"/>
    </location>
</feature>
<accession>A0A0R0LXL9</accession>
<comment type="caution">
    <text evidence="2">The sequence shown here is derived from an EMBL/GenBank/DDBJ whole genome shotgun (WGS) entry which is preliminary data.</text>
</comment>
<gene>
    <name evidence="2" type="ORF">M153_4660006442</name>
</gene>
<protein>
    <submittedName>
        <fullName evidence="2">Uncharacterized protein</fullName>
    </submittedName>
</protein>